<dbReference type="InterPro" id="IPR029058">
    <property type="entry name" value="AB_hydrolase_fold"/>
</dbReference>
<name>A0A0P9EU11_9ARCH</name>
<feature type="domain" description="AB hydrolase-1" evidence="4">
    <location>
        <begin position="137"/>
        <end position="190"/>
    </location>
</feature>
<evidence type="ECO:0000256" key="2">
    <source>
        <dbReference type="ARBA" id="ARBA00022490"/>
    </source>
</evidence>
<dbReference type="RefSeq" id="WP_048101640.1">
    <property type="nucleotide sequence ID" value="NZ_JBBYJF010000014.1"/>
</dbReference>
<dbReference type="PATRIC" id="fig|507754.4.peg.1522"/>
<evidence type="ECO:0000313" key="6">
    <source>
        <dbReference type="Proteomes" id="UP000050515"/>
    </source>
</evidence>
<keyword evidence="5" id="KW-0378">Hydrolase</keyword>
<protein>
    <submittedName>
        <fullName evidence="5">Alpha/beta hydrolase</fullName>
    </submittedName>
</protein>
<evidence type="ECO:0000256" key="1">
    <source>
        <dbReference type="ARBA" id="ARBA00004496"/>
    </source>
</evidence>
<dbReference type="Pfam" id="PF00561">
    <property type="entry name" value="Abhydrolase_1"/>
    <property type="match status" value="1"/>
</dbReference>
<dbReference type="PANTHER" id="PTHR46197:SF3">
    <property type="entry name" value="AB HYDROLASE-1 DOMAIN-CONTAINING PROTEIN"/>
    <property type="match status" value="1"/>
</dbReference>
<sequence>MEVEQNTMNLSGKNVFYLSYGRGLQRSFILLHDSKKDSSSWSGIDALRKLGQWGFNVYAPDYPGFGKSEYNPKYNFGSNPAAGARFIKDFSDAVYAGLTYIIAPSVSAGSALKALIDYPENIEAVIIIGGLGVDHILKELNKINKPVLILWGGNDSVVPINHGMRYHDLIASSQFIKIDGAGHCVHLDKPDIFFNTLKKYLSEI</sequence>
<dbReference type="GO" id="GO:0005737">
    <property type="term" value="C:cytoplasm"/>
    <property type="evidence" value="ECO:0007669"/>
    <property type="project" value="UniProtKB-SubCell"/>
</dbReference>
<dbReference type="SUPFAM" id="SSF53474">
    <property type="entry name" value="alpha/beta-Hydrolases"/>
    <property type="match status" value="1"/>
</dbReference>
<dbReference type="AlphaFoldDB" id="A0A0P9EU11"/>
<dbReference type="PANTHER" id="PTHR46197">
    <property type="entry name" value="PROTEIN ABHD14B-LIKE"/>
    <property type="match status" value="1"/>
</dbReference>
<comment type="similarity">
    <text evidence="3">Belongs to the AB hydrolase superfamily. ABHD14 family.</text>
</comment>
<keyword evidence="2" id="KW-0963">Cytoplasm</keyword>
<evidence type="ECO:0000259" key="4">
    <source>
        <dbReference type="Pfam" id="PF00561"/>
    </source>
</evidence>
<dbReference type="EMBL" id="LJCQ01000021">
    <property type="protein sequence ID" value="KPV47648.1"/>
    <property type="molecule type" value="Genomic_DNA"/>
</dbReference>
<dbReference type="InterPro" id="IPR000073">
    <property type="entry name" value="AB_hydrolase_1"/>
</dbReference>
<reference evidence="5 6" key="1">
    <citation type="submission" date="2015-09" db="EMBL/GenBank/DDBJ databases">
        <title>Draft genome sequence of Acidiplasma aeolicum DSM 18409.</title>
        <authorList>
            <person name="Hemp J."/>
        </authorList>
    </citation>
    <scope>NUCLEOTIDE SEQUENCE [LARGE SCALE GENOMIC DNA]</scope>
    <source>
        <strain evidence="5 6">V</strain>
    </source>
</reference>
<dbReference type="GeneID" id="84222369"/>
<evidence type="ECO:0000256" key="3">
    <source>
        <dbReference type="ARBA" id="ARBA00037942"/>
    </source>
</evidence>
<dbReference type="Proteomes" id="UP000050515">
    <property type="component" value="Unassembled WGS sequence"/>
</dbReference>
<dbReference type="GO" id="GO:0016787">
    <property type="term" value="F:hydrolase activity"/>
    <property type="evidence" value="ECO:0007669"/>
    <property type="project" value="UniProtKB-KW"/>
</dbReference>
<comment type="subcellular location">
    <subcellularLocation>
        <location evidence="1">Cytoplasm</location>
    </subcellularLocation>
</comment>
<dbReference type="Gene3D" id="3.40.50.1820">
    <property type="entry name" value="alpha/beta hydrolase"/>
    <property type="match status" value="1"/>
</dbReference>
<comment type="caution">
    <text evidence="5">The sequence shown here is derived from an EMBL/GenBank/DDBJ whole genome shotgun (WGS) entry which is preliminary data.</text>
</comment>
<proteinExistence type="inferred from homology"/>
<accession>A0A0P9EU11</accession>
<gene>
    <name evidence="5" type="ORF">SE19_00230</name>
</gene>
<evidence type="ECO:0000313" key="5">
    <source>
        <dbReference type="EMBL" id="KPV47648.1"/>
    </source>
</evidence>
<organism evidence="5 6">
    <name type="scientific">Acidiplasma aeolicum</name>
    <dbReference type="NCBI Taxonomy" id="507754"/>
    <lineage>
        <taxon>Archaea</taxon>
        <taxon>Methanobacteriati</taxon>
        <taxon>Thermoplasmatota</taxon>
        <taxon>Thermoplasmata</taxon>
        <taxon>Thermoplasmatales</taxon>
        <taxon>Ferroplasmaceae</taxon>
        <taxon>Acidiplasma</taxon>
    </lineage>
</organism>
<dbReference type="PRINTS" id="PR00111">
    <property type="entry name" value="ABHYDROLASE"/>
</dbReference>